<keyword evidence="4" id="KW-1185">Reference proteome</keyword>
<dbReference type="AlphaFoldDB" id="A0A081XQW2"/>
<evidence type="ECO:0000259" key="2">
    <source>
        <dbReference type="Pfam" id="PF26299"/>
    </source>
</evidence>
<evidence type="ECO:0000313" key="4">
    <source>
        <dbReference type="Proteomes" id="UP000028341"/>
    </source>
</evidence>
<protein>
    <recommendedName>
        <fullName evidence="5">UDP-N-acetyl-alpha-D-muramoyl-L-alanyl-L-glutamate epimerase</fullName>
    </recommendedName>
</protein>
<dbReference type="eggNOG" id="COG1365">
    <property type="taxonomic scope" value="Bacteria"/>
</dbReference>
<evidence type="ECO:0008006" key="5">
    <source>
        <dbReference type="Google" id="ProtNLM"/>
    </source>
</evidence>
<dbReference type="Pfam" id="PF26299">
    <property type="entry name" value="MurL_N"/>
    <property type="match status" value="1"/>
</dbReference>
<accession>A0A081XQW2</accession>
<feature type="domain" description="MurL C-terminal" evidence="1">
    <location>
        <begin position="335"/>
        <end position="409"/>
    </location>
</feature>
<dbReference type="Pfam" id="PF26298">
    <property type="entry name" value="MurL_epimerase_C"/>
    <property type="match status" value="1"/>
</dbReference>
<proteinExistence type="predicted"/>
<feature type="domain" description="MurL N-terminal" evidence="2">
    <location>
        <begin position="246"/>
        <end position="287"/>
    </location>
</feature>
<gene>
    <name evidence="3" type="ORF">BU52_17630</name>
</gene>
<name>A0A081XQW2_STRTO</name>
<reference evidence="3 4" key="1">
    <citation type="submission" date="2014-02" db="EMBL/GenBank/DDBJ databases">
        <title>The genome announcement of Streptomyces toyocaensis NRRL15009.</title>
        <authorList>
            <person name="Hong H.-J."/>
            <person name="Kwun M.J."/>
        </authorList>
    </citation>
    <scope>NUCLEOTIDE SEQUENCE [LARGE SCALE GENOMIC DNA]</scope>
    <source>
        <strain evidence="3 4">NRRL 15009</strain>
    </source>
</reference>
<dbReference type="Proteomes" id="UP000028341">
    <property type="component" value="Unassembled WGS sequence"/>
</dbReference>
<sequence length="464" mass="51498">MVVREYTLTDTPAGLRYRVEVGPLTFSSSISYTSVPAWSDVFAVMPSRQNALRLVSALIAWDAMRFLALGGERLVLPPGLPCDAVVSAPWRRCFLNQFGEWRYRNGIRYRGSAPELVAAPGVPVEEVRGGGGTSHTGGRALLTNGGGKDTLAGMMILGRSGIDHDVYEAYLPVGGDHGLQRHLLENLRAGAEARRTEVVRVYVHDDFYGRPAAEFTDAGVTADHYRTDFAVGHTAGYVGYMPVLLHGGYDRVWFNIERSADDPRVLWEGEEISHQWCKSGEYQSIASSLFAELTGCDWFKGFDSTLRGLYDHAIYRIVATRPDLLLRTHSCNYGKPWCGRCPKCCFCYLMTTAFLGEDYARRLLGTEESALADPRNLPVWESLMDSSRVAWECVPSHEEVLTAVDQCLTRGVDHPVLRRYAPGRAAADRLRRRFLGIDWPRVPAPIAAAVRDLASGPVPTPWAR</sequence>
<evidence type="ECO:0000259" key="1">
    <source>
        <dbReference type="Pfam" id="PF26298"/>
    </source>
</evidence>
<organism evidence="3 4">
    <name type="scientific">Streptomyces toyocaensis</name>
    <dbReference type="NCBI Taxonomy" id="55952"/>
    <lineage>
        <taxon>Bacteria</taxon>
        <taxon>Bacillati</taxon>
        <taxon>Actinomycetota</taxon>
        <taxon>Actinomycetes</taxon>
        <taxon>Kitasatosporales</taxon>
        <taxon>Streptomycetaceae</taxon>
        <taxon>Streptomyces</taxon>
    </lineage>
</organism>
<comment type="caution">
    <text evidence="3">The sequence shown here is derived from an EMBL/GenBank/DDBJ whole genome shotgun (WGS) entry which is preliminary data.</text>
</comment>
<dbReference type="InterPro" id="IPR058740">
    <property type="entry name" value="MurL_N"/>
</dbReference>
<evidence type="ECO:0000313" key="3">
    <source>
        <dbReference type="EMBL" id="KES05935.1"/>
    </source>
</evidence>
<dbReference type="EMBL" id="JFCB01000014">
    <property type="protein sequence ID" value="KES05935.1"/>
    <property type="molecule type" value="Genomic_DNA"/>
</dbReference>
<dbReference type="STRING" id="55952.BU52_17630"/>
<dbReference type="InterPro" id="IPR058741">
    <property type="entry name" value="MurL_C"/>
</dbReference>